<dbReference type="AlphaFoldDB" id="A0A7H0Y2G9"/>
<dbReference type="Proteomes" id="UP000516384">
    <property type="component" value="Chromosome"/>
</dbReference>
<evidence type="ECO:0000256" key="1">
    <source>
        <dbReference type="SAM" id="Coils"/>
    </source>
</evidence>
<feature type="compositionally biased region" description="Basic and acidic residues" evidence="2">
    <location>
        <begin position="8"/>
        <end position="26"/>
    </location>
</feature>
<organism evidence="3 4">
    <name type="scientific">Paenibacillus peoriae</name>
    <dbReference type="NCBI Taxonomy" id="59893"/>
    <lineage>
        <taxon>Bacteria</taxon>
        <taxon>Bacillati</taxon>
        <taxon>Bacillota</taxon>
        <taxon>Bacilli</taxon>
        <taxon>Bacillales</taxon>
        <taxon>Paenibacillaceae</taxon>
        <taxon>Paenibacillus</taxon>
    </lineage>
</organism>
<reference evidence="3 4" key="1">
    <citation type="submission" date="2020-09" db="EMBL/GenBank/DDBJ databases">
        <title>Characterization of Paenibacillus peoriae strain ZF390 with broad-spectrum antimicrobial activity as a potential biocontrol agent.</title>
        <authorList>
            <person name="Li L."/>
            <person name="Zhao Y."/>
            <person name="Li B."/>
            <person name="Xie X."/>
        </authorList>
    </citation>
    <scope>NUCLEOTIDE SEQUENCE [LARGE SCALE GENOMIC DNA]</scope>
    <source>
        <strain evidence="3 4">ZF390</strain>
    </source>
</reference>
<gene>
    <name evidence="3" type="ORF">IAQ67_15320</name>
</gene>
<keyword evidence="3" id="KW-0808">Transferase</keyword>
<keyword evidence="1" id="KW-0175">Coiled coil</keyword>
<accession>A0A7H0Y2G9</accession>
<proteinExistence type="predicted"/>
<sequence>MLTIGGKMMDDNKRTNQEKGEYDGKTKGMRLSPSTRALYETMKEAAGGTDDTFIEHLLHITKLHDLQKTDPEFEEELKELQKYLSRFSSVYIRMRERGADALEETKERSLEAIGRLEQDLMNIQLELAELQKRLAQKDEELANTLQINSDLSSKMVQLEKTTKTVEELNRLTNEKLEQKEKRINELLHAEKDVADMKEQLQTAKEEHKLERAEHKEAEIELKRQLEEKQREIDRLQLENKEGILQLKKEFERETEVIIKEKDMEIKEAEFRVKSEWQEKLSELKNELSEKHSNRIAELIEKFQASKDEKM</sequence>
<protein>
    <submittedName>
        <fullName evidence="3">Histone-lysine N-methyltransferase, H3 lysine-79</fullName>
    </submittedName>
</protein>
<dbReference type="EMBL" id="CP061172">
    <property type="protein sequence ID" value="QNR65277.1"/>
    <property type="molecule type" value="Genomic_DNA"/>
</dbReference>
<dbReference type="GO" id="GO:0032259">
    <property type="term" value="P:methylation"/>
    <property type="evidence" value="ECO:0007669"/>
    <property type="project" value="UniProtKB-KW"/>
</dbReference>
<evidence type="ECO:0000256" key="2">
    <source>
        <dbReference type="SAM" id="MobiDB-lite"/>
    </source>
</evidence>
<feature type="region of interest" description="Disordered" evidence="2">
    <location>
        <begin position="1"/>
        <end position="29"/>
    </location>
</feature>
<feature type="coiled-coil region" evidence="1">
    <location>
        <begin position="99"/>
        <end position="308"/>
    </location>
</feature>
<evidence type="ECO:0000313" key="4">
    <source>
        <dbReference type="Proteomes" id="UP000516384"/>
    </source>
</evidence>
<name>A0A7H0Y2G9_9BACL</name>
<dbReference type="GO" id="GO:0008168">
    <property type="term" value="F:methyltransferase activity"/>
    <property type="evidence" value="ECO:0007669"/>
    <property type="project" value="UniProtKB-KW"/>
</dbReference>
<evidence type="ECO:0000313" key="3">
    <source>
        <dbReference type="EMBL" id="QNR65277.1"/>
    </source>
</evidence>
<keyword evidence="3" id="KW-0489">Methyltransferase</keyword>